<gene>
    <name evidence="1" type="ORF">ACEG43_43590</name>
</gene>
<dbReference type="EMBL" id="JBGOSP010000047">
    <property type="protein sequence ID" value="MFA3842947.1"/>
    <property type="molecule type" value="Genomic_DNA"/>
</dbReference>
<evidence type="ECO:0000313" key="1">
    <source>
        <dbReference type="EMBL" id="MFA3842947.1"/>
    </source>
</evidence>
<reference evidence="1 2" key="1">
    <citation type="submission" date="2024-08" db="EMBL/GenBank/DDBJ databases">
        <title>Genome sequence of Streptomyces aureus CACIA-1.46HGO.</title>
        <authorList>
            <person name="Evangelista-Martinez Z."/>
        </authorList>
    </citation>
    <scope>NUCLEOTIDE SEQUENCE [LARGE SCALE GENOMIC DNA]</scope>
    <source>
        <strain evidence="1 2">CACIA-1.46HGO</strain>
    </source>
</reference>
<organism evidence="1 2">
    <name type="scientific">Streptomyces aureus</name>
    <dbReference type="NCBI Taxonomy" id="193461"/>
    <lineage>
        <taxon>Bacteria</taxon>
        <taxon>Bacillati</taxon>
        <taxon>Actinomycetota</taxon>
        <taxon>Actinomycetes</taxon>
        <taxon>Kitasatosporales</taxon>
        <taxon>Streptomycetaceae</taxon>
        <taxon>Streptomyces</taxon>
    </lineage>
</organism>
<proteinExistence type="predicted"/>
<keyword evidence="2" id="KW-1185">Reference proteome</keyword>
<name>A0ABV4SWV2_9ACTN</name>
<evidence type="ECO:0000313" key="2">
    <source>
        <dbReference type="Proteomes" id="UP001571476"/>
    </source>
</evidence>
<dbReference type="Proteomes" id="UP001571476">
    <property type="component" value="Unassembled WGS sequence"/>
</dbReference>
<comment type="caution">
    <text evidence="1">The sequence shown here is derived from an EMBL/GenBank/DDBJ whole genome shotgun (WGS) entry which is preliminary data.</text>
</comment>
<accession>A0ABV4SWV2</accession>
<dbReference type="RefSeq" id="WP_372566849.1">
    <property type="nucleotide sequence ID" value="NZ_JBGOSP010000047.1"/>
</dbReference>
<sequence length="133" mass="14177">MLPVADQVGYRVGGVAVEVRGEFGSQDRQSGGECAAMVVERERIDRVRIDPRAVAAQPVAALRTGRGTTERTTGAALLCILGQGQETVASPVGRADQSMDIMGMGVRFGMSTAVQPGVSRSRAVRRVPREPRR</sequence>
<protein>
    <submittedName>
        <fullName evidence="1">Uncharacterized protein</fullName>
    </submittedName>
</protein>